<evidence type="ECO:0000313" key="4">
    <source>
        <dbReference type="Proteomes" id="UP000196102"/>
    </source>
</evidence>
<organism evidence="3 4">
    <name type="scientific">Nonlabens dokdonensis</name>
    <dbReference type="NCBI Taxonomy" id="328515"/>
    <lineage>
        <taxon>Bacteria</taxon>
        <taxon>Pseudomonadati</taxon>
        <taxon>Bacteroidota</taxon>
        <taxon>Flavobacteriia</taxon>
        <taxon>Flavobacteriales</taxon>
        <taxon>Flavobacteriaceae</taxon>
        <taxon>Nonlabens</taxon>
    </lineage>
</organism>
<gene>
    <name evidence="3" type="ORF">A9Q93_11210</name>
</gene>
<keyword evidence="2" id="KW-0732">Signal</keyword>
<dbReference type="AlphaFoldDB" id="A0A1Z8AM25"/>
<dbReference type="EMBL" id="MAAX01000177">
    <property type="protein sequence ID" value="OUS11404.1"/>
    <property type="molecule type" value="Genomic_DNA"/>
</dbReference>
<evidence type="ECO:0000256" key="1">
    <source>
        <dbReference type="SAM" id="MobiDB-lite"/>
    </source>
</evidence>
<feature type="region of interest" description="Disordered" evidence="1">
    <location>
        <begin position="123"/>
        <end position="142"/>
    </location>
</feature>
<name>A0A1Z8AM25_9FLAO</name>
<evidence type="ECO:0000256" key="2">
    <source>
        <dbReference type="SAM" id="SignalP"/>
    </source>
</evidence>
<dbReference type="Proteomes" id="UP000196102">
    <property type="component" value="Unassembled WGS sequence"/>
</dbReference>
<evidence type="ECO:0000313" key="3">
    <source>
        <dbReference type="EMBL" id="OUS11404.1"/>
    </source>
</evidence>
<feature type="signal peptide" evidence="2">
    <location>
        <begin position="1"/>
        <end position="26"/>
    </location>
</feature>
<comment type="caution">
    <text evidence="3">The sequence shown here is derived from an EMBL/GenBank/DDBJ whole genome shotgun (WGS) entry which is preliminary data.</text>
</comment>
<feature type="compositionally biased region" description="Basic residues" evidence="1">
    <location>
        <begin position="132"/>
        <end position="142"/>
    </location>
</feature>
<accession>A0A1Z8AM25</accession>
<protein>
    <recommendedName>
        <fullName evidence="5">DUF4890 domain-containing protein</fullName>
    </recommendedName>
</protein>
<evidence type="ECO:0008006" key="5">
    <source>
        <dbReference type="Google" id="ProtNLM"/>
    </source>
</evidence>
<sequence>MYNIKKKKMKKLMILVAILTVGFANAQRGMRDSSPEQIASIKSKKMTLALDLNTQQQSQVESILLKEAKERAANRLTKEERAELTKEQKVAKMEKMLEKRIETKRQMKSILNADQYAKFEKMMAKDAQRKMKDAKKRRGKRD</sequence>
<feature type="chain" id="PRO_5013029504" description="DUF4890 domain-containing protein" evidence="2">
    <location>
        <begin position="27"/>
        <end position="142"/>
    </location>
</feature>
<reference evidence="3 4" key="1">
    <citation type="journal article" date="2017" name="Proc. Natl. Acad. Sci. U.S.A.">
        <title>Simulation of Deepwater Horizon oil plume reveals substrate specialization within a complex community of hydrocarbon-degraders.</title>
        <authorList>
            <person name="Hu P."/>
            <person name="Dubinsky E.A."/>
            <person name="Probst A.J."/>
            <person name="Wang J."/>
            <person name="Sieber C.M.K."/>
            <person name="Tom L.M."/>
            <person name="Gardinali P."/>
            <person name="Banfield J.F."/>
            <person name="Atlas R.M."/>
            <person name="Andersen G.L."/>
        </authorList>
    </citation>
    <scope>NUCLEOTIDE SEQUENCE [LARGE SCALE GENOMIC DNA]</scope>
    <source>
        <strain evidence="3">35_9_T64</strain>
    </source>
</reference>
<proteinExistence type="predicted"/>